<feature type="domain" description="N-acetyltransferase" evidence="3">
    <location>
        <begin position="2"/>
        <end position="160"/>
    </location>
</feature>
<dbReference type="CDD" id="cd04301">
    <property type="entry name" value="NAT_SF"/>
    <property type="match status" value="1"/>
</dbReference>
<dbReference type="Gene3D" id="3.40.630.30">
    <property type="match status" value="1"/>
</dbReference>
<evidence type="ECO:0000256" key="2">
    <source>
        <dbReference type="ARBA" id="ARBA00023315"/>
    </source>
</evidence>
<dbReference type="InterPro" id="IPR051556">
    <property type="entry name" value="N-term/lysine_N-AcTrnsfr"/>
</dbReference>
<dbReference type="InterPro" id="IPR016181">
    <property type="entry name" value="Acyl_CoA_acyltransferase"/>
</dbReference>
<dbReference type="Proteomes" id="UP001519287">
    <property type="component" value="Unassembled WGS sequence"/>
</dbReference>
<dbReference type="Pfam" id="PF00583">
    <property type="entry name" value="Acetyltransf_1"/>
    <property type="match status" value="1"/>
</dbReference>
<keyword evidence="1" id="KW-0808">Transferase</keyword>
<evidence type="ECO:0000313" key="5">
    <source>
        <dbReference type="Proteomes" id="UP001519287"/>
    </source>
</evidence>
<sequence>MVTIRPLEQKDYDFFLDMHYESIYILEGKPSKRELLEAPSIRKYNEHWGRRGDRALLAWSENKPVGAIWYRLFDETNKGYGFIDNETPELGIALREDFRKIGIGDLLLKEMIQQAKLDGYKQLSLSVNPDNLSAVRLYGKHGFEYCGMSGTSWTMKLEHI</sequence>
<proteinExistence type="predicted"/>
<dbReference type="PROSITE" id="PS51186">
    <property type="entry name" value="GNAT"/>
    <property type="match status" value="1"/>
</dbReference>
<reference evidence="4 5" key="1">
    <citation type="submission" date="2021-03" db="EMBL/GenBank/DDBJ databases">
        <title>Genomic Encyclopedia of Type Strains, Phase IV (KMG-IV): sequencing the most valuable type-strain genomes for metagenomic binning, comparative biology and taxonomic classification.</title>
        <authorList>
            <person name="Goeker M."/>
        </authorList>
    </citation>
    <scope>NUCLEOTIDE SEQUENCE [LARGE SCALE GENOMIC DNA]</scope>
    <source>
        <strain evidence="4 5">DSM 26048</strain>
    </source>
</reference>
<evidence type="ECO:0000256" key="1">
    <source>
        <dbReference type="ARBA" id="ARBA00022679"/>
    </source>
</evidence>
<evidence type="ECO:0000259" key="3">
    <source>
        <dbReference type="PROSITE" id="PS51186"/>
    </source>
</evidence>
<protein>
    <submittedName>
        <fullName evidence="4">Ribosomal protein S18 acetylase RimI-like enzyme</fullName>
    </submittedName>
</protein>
<organism evidence="4 5">
    <name type="scientific">Paenibacillus eucommiae</name>
    <dbReference type="NCBI Taxonomy" id="1355755"/>
    <lineage>
        <taxon>Bacteria</taxon>
        <taxon>Bacillati</taxon>
        <taxon>Bacillota</taxon>
        <taxon>Bacilli</taxon>
        <taxon>Bacillales</taxon>
        <taxon>Paenibacillaceae</taxon>
        <taxon>Paenibacillus</taxon>
    </lineage>
</organism>
<dbReference type="EMBL" id="JAGGLB010000026">
    <property type="protein sequence ID" value="MBP1994583.1"/>
    <property type="molecule type" value="Genomic_DNA"/>
</dbReference>
<dbReference type="PANTHER" id="PTHR42919">
    <property type="entry name" value="N-ALPHA-ACETYLTRANSFERASE"/>
    <property type="match status" value="1"/>
</dbReference>
<comment type="caution">
    <text evidence="4">The sequence shown here is derived from an EMBL/GenBank/DDBJ whole genome shotgun (WGS) entry which is preliminary data.</text>
</comment>
<dbReference type="RefSeq" id="WP_209976422.1">
    <property type="nucleotide sequence ID" value="NZ_JAGGLB010000026.1"/>
</dbReference>
<keyword evidence="5" id="KW-1185">Reference proteome</keyword>
<dbReference type="PANTHER" id="PTHR42919:SF8">
    <property type="entry name" value="N-ALPHA-ACETYLTRANSFERASE 50"/>
    <property type="match status" value="1"/>
</dbReference>
<gene>
    <name evidence="4" type="ORF">J2Z66_006222</name>
</gene>
<keyword evidence="2" id="KW-0012">Acyltransferase</keyword>
<accession>A0ABS4J409</accession>
<name>A0ABS4J409_9BACL</name>
<dbReference type="InterPro" id="IPR000182">
    <property type="entry name" value="GNAT_dom"/>
</dbReference>
<dbReference type="SUPFAM" id="SSF55729">
    <property type="entry name" value="Acyl-CoA N-acyltransferases (Nat)"/>
    <property type="match status" value="1"/>
</dbReference>
<evidence type="ECO:0000313" key="4">
    <source>
        <dbReference type="EMBL" id="MBP1994583.1"/>
    </source>
</evidence>